<sequence>MTQFTLIRPVLKVCSLILLVFGLMMTVPLLMAIIYHTGNTAAFSNAIALTVGLAAGGWLLSRSHRINLLTPRQMFLITTTSWVLISLTGALPFLLIPGFCDISDAVFESVSGLTTTGSTVLTGLDTMAHDILVWRSILQWVGGLGVIGMAVAILPFLKVGGMRLFQTESSDWSDKAMPRSRTMVTMIIYVYIILTFLCTLAFMFTGMDSFHAVNHAMTTISTGGYSTSDSSFAQFADLGSHWVAITFMILGALPFAIYVHFLVKRNWRVFNDQQIRGFLLTILIISIIVTLHLMSDAGIDLLHAFTYATFNLVSVITTTGFASGDYSQWGNLAVAAFFFAMFIGGCSGSTSGGIKIFRFQLLFMMMQESIVRAVHPRAMIRRYYNGRAVDDSIVLSAVTFVFIMLLSLVIITLLLAFTGLDLTTSLTGAATALMNVGPGLGDTIGPAGNFSTLPDSSKWILSVGMLLGRLEFMTVILVLTPTYWKS</sequence>
<dbReference type="Proteomes" id="UP000274695">
    <property type="component" value="Unassembled WGS sequence"/>
</dbReference>
<gene>
    <name evidence="13" type="ORF">C0068_14000</name>
    <name evidence="14" type="ORF">D0911_05455</name>
</gene>
<feature type="binding site" evidence="11">
    <location>
        <position position="319"/>
    </location>
    <ligand>
        <name>K(+)</name>
        <dbReference type="ChEBI" id="CHEBI:29103"/>
    </ligand>
</feature>
<feature type="transmembrane region" description="Helical" evidence="12">
    <location>
        <begin position="301"/>
        <end position="322"/>
    </location>
</feature>
<feature type="binding site" evidence="11">
    <location>
        <position position="116"/>
    </location>
    <ligand>
        <name>K(+)</name>
        <dbReference type="ChEBI" id="CHEBI:29103"/>
    </ligand>
</feature>
<feature type="transmembrane region" description="Helical" evidence="12">
    <location>
        <begin position="459"/>
        <end position="484"/>
    </location>
</feature>
<feature type="binding site" evidence="11">
    <location>
        <position position="436"/>
    </location>
    <ligand>
        <name>K(+)</name>
        <dbReference type="ChEBI" id="CHEBI:29103"/>
    </ligand>
</feature>
<comment type="subcellular location">
    <subcellularLocation>
        <location evidence="10">Cell inner membrane</location>
        <topology evidence="10">Multi-pass membrane protein</topology>
    </subcellularLocation>
    <subcellularLocation>
        <location evidence="1">Cell membrane</location>
        <topology evidence="1">Multi-pass membrane protein</topology>
    </subcellularLocation>
</comment>
<evidence type="ECO:0000313" key="16">
    <source>
        <dbReference type="Proteomes" id="UP000274695"/>
    </source>
</evidence>
<evidence type="ECO:0000256" key="9">
    <source>
        <dbReference type="ARBA" id="ARBA00023136"/>
    </source>
</evidence>
<dbReference type="PANTHER" id="PTHR32024:SF3">
    <property type="entry name" value="TRK SYSTEM POTASSIUM UPTAKE PROTEIN"/>
    <property type="match status" value="1"/>
</dbReference>
<evidence type="ECO:0000313" key="15">
    <source>
        <dbReference type="Proteomes" id="UP000237222"/>
    </source>
</evidence>
<evidence type="ECO:0000256" key="7">
    <source>
        <dbReference type="ARBA" id="ARBA00022989"/>
    </source>
</evidence>
<evidence type="ECO:0000313" key="13">
    <source>
        <dbReference type="EMBL" id="POP52114.1"/>
    </source>
</evidence>
<keyword evidence="6 10" id="KW-0630">Potassium</keyword>
<feature type="binding site" evidence="11">
    <location>
        <position position="318"/>
    </location>
    <ligand>
        <name>K(+)</name>
        <dbReference type="ChEBI" id="CHEBI:29103"/>
    </ligand>
</feature>
<proteinExistence type="inferred from homology"/>
<dbReference type="Pfam" id="PF02386">
    <property type="entry name" value="TrkH"/>
    <property type="match status" value="1"/>
</dbReference>
<evidence type="ECO:0000256" key="10">
    <source>
        <dbReference type="PIRNR" id="PIRNR006247"/>
    </source>
</evidence>
<keyword evidence="11" id="KW-0479">Metal-binding</keyword>
<dbReference type="EMBL" id="RHGB01000004">
    <property type="protein sequence ID" value="RNL66487.1"/>
    <property type="molecule type" value="Genomic_DNA"/>
</dbReference>
<protein>
    <recommendedName>
        <fullName evidence="10">Trk system potassium uptake protein</fullName>
    </recommendedName>
</protein>
<name>A0A2S4HDP8_9GAMM</name>
<organism evidence="13 15">
    <name type="scientific">Zhongshania marina</name>
    <dbReference type="NCBI Taxonomy" id="2304603"/>
    <lineage>
        <taxon>Bacteria</taxon>
        <taxon>Pseudomonadati</taxon>
        <taxon>Pseudomonadota</taxon>
        <taxon>Gammaproteobacteria</taxon>
        <taxon>Cellvibrionales</taxon>
        <taxon>Spongiibacteraceae</taxon>
        <taxon>Zhongshania</taxon>
    </lineage>
</organism>
<evidence type="ECO:0000313" key="14">
    <source>
        <dbReference type="EMBL" id="RNL66487.1"/>
    </source>
</evidence>
<dbReference type="GO" id="GO:0005886">
    <property type="term" value="C:plasma membrane"/>
    <property type="evidence" value="ECO:0007669"/>
    <property type="project" value="UniProtKB-SubCell"/>
</dbReference>
<feature type="transmembrane region" description="Helical" evidence="12">
    <location>
        <begin position="12"/>
        <end position="35"/>
    </location>
</feature>
<evidence type="ECO:0000256" key="2">
    <source>
        <dbReference type="ARBA" id="ARBA00022448"/>
    </source>
</evidence>
<reference evidence="14 16" key="2">
    <citation type="submission" date="2018-10" db="EMBL/GenBank/DDBJ databases">
        <title>Draft genome sequence of Zhongshania sp. DSW25-10.</title>
        <authorList>
            <person name="Oh J."/>
        </authorList>
    </citation>
    <scope>NUCLEOTIDE SEQUENCE [LARGE SCALE GENOMIC DNA]</scope>
    <source>
        <strain evidence="14 16">DSW25-10</strain>
    </source>
</reference>
<feature type="transmembrane region" description="Helical" evidence="12">
    <location>
        <begin position="41"/>
        <end position="61"/>
    </location>
</feature>
<keyword evidence="2 10" id="KW-0813">Transport</keyword>
<feature type="binding site" evidence="11">
    <location>
        <position position="115"/>
    </location>
    <ligand>
        <name>K(+)</name>
        <dbReference type="ChEBI" id="CHEBI:29103"/>
    </ligand>
</feature>
<dbReference type="RefSeq" id="WP_103685097.1">
    <property type="nucleotide sequence ID" value="NZ_PQGG01000031.1"/>
</dbReference>
<feature type="transmembrane region" description="Helical" evidence="12">
    <location>
        <begin position="329"/>
        <end position="350"/>
    </location>
</feature>
<keyword evidence="5 12" id="KW-0812">Transmembrane</keyword>
<dbReference type="AlphaFoldDB" id="A0A2S4HDP8"/>
<feature type="transmembrane region" description="Helical" evidence="12">
    <location>
        <begin position="73"/>
        <end position="96"/>
    </location>
</feature>
<keyword evidence="16" id="KW-1185">Reference proteome</keyword>
<evidence type="ECO:0000256" key="5">
    <source>
        <dbReference type="ARBA" id="ARBA00022692"/>
    </source>
</evidence>
<feature type="transmembrane region" description="Helical" evidence="12">
    <location>
        <begin position="394"/>
        <end position="417"/>
    </location>
</feature>
<dbReference type="Proteomes" id="UP000237222">
    <property type="component" value="Unassembled WGS sequence"/>
</dbReference>
<dbReference type="EMBL" id="PQGG01000031">
    <property type="protein sequence ID" value="POP52114.1"/>
    <property type="molecule type" value="Genomic_DNA"/>
</dbReference>
<dbReference type="GO" id="GO:0046872">
    <property type="term" value="F:metal ion binding"/>
    <property type="evidence" value="ECO:0007669"/>
    <property type="project" value="UniProtKB-KW"/>
</dbReference>
<keyword evidence="3 10" id="KW-1003">Cell membrane</keyword>
<evidence type="ECO:0000256" key="1">
    <source>
        <dbReference type="ARBA" id="ARBA00004651"/>
    </source>
</evidence>
<feature type="transmembrane region" description="Helical" evidence="12">
    <location>
        <begin position="242"/>
        <end position="263"/>
    </location>
</feature>
<evidence type="ECO:0000256" key="3">
    <source>
        <dbReference type="ARBA" id="ARBA00022475"/>
    </source>
</evidence>
<dbReference type="PIRSF" id="PIRSF006247">
    <property type="entry name" value="TrkH"/>
    <property type="match status" value="1"/>
</dbReference>
<evidence type="ECO:0000256" key="4">
    <source>
        <dbReference type="ARBA" id="ARBA00022538"/>
    </source>
</evidence>
<dbReference type="InterPro" id="IPR004772">
    <property type="entry name" value="TrkH"/>
</dbReference>
<feature type="transmembrane region" description="Helical" evidence="12">
    <location>
        <begin position="275"/>
        <end position="295"/>
    </location>
</feature>
<evidence type="ECO:0000256" key="12">
    <source>
        <dbReference type="SAM" id="Phobius"/>
    </source>
</evidence>
<evidence type="ECO:0000256" key="8">
    <source>
        <dbReference type="ARBA" id="ARBA00023065"/>
    </source>
</evidence>
<feature type="binding site" evidence="11">
    <location>
        <position position="435"/>
    </location>
    <ligand>
        <name>K(+)</name>
        <dbReference type="ChEBI" id="CHEBI:29103"/>
    </ligand>
</feature>
<comment type="similarity">
    <text evidence="10">Belongs to the TrkH potassium transport family.</text>
</comment>
<accession>A0A2S4HDP8</accession>
<evidence type="ECO:0000256" key="6">
    <source>
        <dbReference type="ARBA" id="ARBA00022958"/>
    </source>
</evidence>
<feature type="transmembrane region" description="Helical" evidence="12">
    <location>
        <begin position="183"/>
        <end position="204"/>
    </location>
</feature>
<dbReference type="InterPro" id="IPR003445">
    <property type="entry name" value="Cat_transpt"/>
</dbReference>
<dbReference type="PANTHER" id="PTHR32024">
    <property type="entry name" value="TRK SYSTEM POTASSIUM UPTAKE PROTEIN TRKG-RELATED"/>
    <property type="match status" value="1"/>
</dbReference>
<keyword evidence="10" id="KW-0997">Cell inner membrane</keyword>
<dbReference type="OrthoDB" id="9810952at2"/>
<dbReference type="GO" id="GO:0015379">
    <property type="term" value="F:potassium:chloride symporter activity"/>
    <property type="evidence" value="ECO:0007669"/>
    <property type="project" value="InterPro"/>
</dbReference>
<keyword evidence="8 10" id="KW-0406">Ion transport</keyword>
<keyword evidence="4 10" id="KW-0633">Potassium transport</keyword>
<feature type="transmembrane region" description="Helical" evidence="12">
    <location>
        <begin position="137"/>
        <end position="157"/>
    </location>
</feature>
<evidence type="ECO:0000256" key="11">
    <source>
        <dbReference type="PIRSR" id="PIRSR006247-1"/>
    </source>
</evidence>
<comment type="function">
    <text evidence="10">Low-affinity potassium transport system. Interacts with Trk system potassium uptake protein TrkA.</text>
</comment>
<keyword evidence="7 12" id="KW-1133">Transmembrane helix</keyword>
<comment type="caution">
    <text evidence="13">The sequence shown here is derived from an EMBL/GenBank/DDBJ whole genome shotgun (WGS) entry which is preliminary data.</text>
</comment>
<reference evidence="13" key="1">
    <citation type="submission" date="2018-01" db="EMBL/GenBank/DDBJ databases">
        <authorList>
            <person name="Yu X.-D."/>
        </authorList>
    </citation>
    <scope>NUCLEOTIDE SEQUENCE</scope>
    <source>
        <strain evidence="13">ZX-21</strain>
    </source>
</reference>
<feature type="binding site" evidence="11">
    <location>
        <position position="223"/>
    </location>
    <ligand>
        <name>K(+)</name>
        <dbReference type="ChEBI" id="CHEBI:29103"/>
    </ligand>
</feature>
<keyword evidence="9 10" id="KW-0472">Membrane</keyword>